<dbReference type="EMBL" id="JACHMW010000001">
    <property type="protein sequence ID" value="MBB5849553.1"/>
    <property type="molecule type" value="Genomic_DNA"/>
</dbReference>
<evidence type="ECO:0000256" key="1">
    <source>
        <dbReference type="SAM" id="MobiDB-lite"/>
    </source>
</evidence>
<dbReference type="Pfam" id="PF00903">
    <property type="entry name" value="Glyoxalase"/>
    <property type="match status" value="2"/>
</dbReference>
<feature type="domain" description="VOC" evidence="2">
    <location>
        <begin position="13"/>
        <end position="133"/>
    </location>
</feature>
<dbReference type="GO" id="GO:0016829">
    <property type="term" value="F:lyase activity"/>
    <property type="evidence" value="ECO:0007669"/>
    <property type="project" value="UniProtKB-KW"/>
</dbReference>
<dbReference type="Gene3D" id="3.10.180.10">
    <property type="entry name" value="2,3-Dihydroxybiphenyl 1,2-Dioxygenase, domain 1"/>
    <property type="match status" value="2"/>
</dbReference>
<evidence type="ECO:0000259" key="2">
    <source>
        <dbReference type="PROSITE" id="PS51819"/>
    </source>
</evidence>
<dbReference type="PANTHER" id="PTHR33993">
    <property type="entry name" value="GLYOXALASE-RELATED"/>
    <property type="match status" value="1"/>
</dbReference>
<dbReference type="InterPro" id="IPR037523">
    <property type="entry name" value="VOC_core"/>
</dbReference>
<dbReference type="AlphaFoldDB" id="A0A7W9N187"/>
<dbReference type="SUPFAM" id="SSF54593">
    <property type="entry name" value="Glyoxalase/Bleomycin resistance protein/Dihydroxybiphenyl dioxygenase"/>
    <property type="match status" value="2"/>
</dbReference>
<dbReference type="Proteomes" id="UP000567246">
    <property type="component" value="Unassembled WGS sequence"/>
</dbReference>
<feature type="region of interest" description="Disordered" evidence="1">
    <location>
        <begin position="177"/>
        <end position="202"/>
    </location>
</feature>
<protein>
    <submittedName>
        <fullName evidence="3">Putative enzyme related to lactoylglutathione lyase</fullName>
    </submittedName>
</protein>
<dbReference type="PANTHER" id="PTHR33993:SF10">
    <property type="entry name" value="CONSERVED PROTEIN"/>
    <property type="match status" value="1"/>
</dbReference>
<evidence type="ECO:0000313" key="4">
    <source>
        <dbReference type="Proteomes" id="UP000567246"/>
    </source>
</evidence>
<organism evidence="3 4">
    <name type="scientific">Micrococcus endophyticus</name>
    <dbReference type="NCBI Taxonomy" id="455343"/>
    <lineage>
        <taxon>Bacteria</taxon>
        <taxon>Bacillati</taxon>
        <taxon>Actinomycetota</taxon>
        <taxon>Actinomycetes</taxon>
        <taxon>Micrococcales</taxon>
        <taxon>Micrococcaceae</taxon>
        <taxon>Micrococcus</taxon>
    </lineage>
</organism>
<dbReference type="RefSeq" id="WP_184173167.1">
    <property type="nucleotide sequence ID" value="NZ_BAABAG010000017.1"/>
</dbReference>
<dbReference type="PROSITE" id="PS51819">
    <property type="entry name" value="VOC"/>
    <property type="match status" value="2"/>
</dbReference>
<dbReference type="InterPro" id="IPR004360">
    <property type="entry name" value="Glyas_Fos-R_dOase_dom"/>
</dbReference>
<sequence length="285" mass="30084">MSEHIATPARAGSPAWIDYSATDFAAQQAFYEALFGWTFTDSGEESGHYRMITKDGASVGGAMDADQMTAMTGEAPAPAAWTVYLRTEDMAATLAAVREHGGTVLVDAMPVGDLGTMAMVAGPGGEAVGFWQGDTFAGHDLPLTPGTSVWFELLSTRFDEAVEFYRAVAGWQPTLMGDDGAPEDGHAAADAEDAAQDGPRYATDHPGEGATAGLCDATQWLPANAVGYWRMYIAVEDTDRALEVIREHGGKVLDGPQDSPFGRVTTVQDPAGATFQINEALPGQE</sequence>
<gene>
    <name evidence="3" type="ORF">HDA33_002117</name>
</gene>
<comment type="caution">
    <text evidence="3">The sequence shown here is derived from an EMBL/GenBank/DDBJ whole genome shotgun (WGS) entry which is preliminary data.</text>
</comment>
<name>A0A7W9N187_9MICC</name>
<accession>A0A7W9N187</accession>
<dbReference type="InterPro" id="IPR029068">
    <property type="entry name" value="Glyas_Bleomycin-R_OHBP_Dase"/>
</dbReference>
<reference evidence="3 4" key="1">
    <citation type="submission" date="2020-08" db="EMBL/GenBank/DDBJ databases">
        <title>Sequencing the genomes of 1000 actinobacteria strains.</title>
        <authorList>
            <person name="Klenk H.-P."/>
        </authorList>
    </citation>
    <scope>NUCLEOTIDE SEQUENCE [LARGE SCALE GENOMIC DNA]</scope>
    <source>
        <strain evidence="3 4">DSM 17945</strain>
    </source>
</reference>
<dbReference type="CDD" id="cd07247">
    <property type="entry name" value="SgaA_N_like"/>
    <property type="match status" value="2"/>
</dbReference>
<proteinExistence type="predicted"/>
<dbReference type="InterPro" id="IPR052164">
    <property type="entry name" value="Anthracycline_SecMetBiosynth"/>
</dbReference>
<keyword evidence="4" id="KW-1185">Reference proteome</keyword>
<feature type="domain" description="VOC" evidence="2">
    <location>
        <begin position="147"/>
        <end position="280"/>
    </location>
</feature>
<keyword evidence="3" id="KW-0456">Lyase</keyword>
<evidence type="ECO:0000313" key="3">
    <source>
        <dbReference type="EMBL" id="MBB5849553.1"/>
    </source>
</evidence>